<evidence type="ECO:0000256" key="5">
    <source>
        <dbReference type="ARBA" id="ARBA00022519"/>
    </source>
</evidence>
<feature type="region of interest" description="Disordered" evidence="11">
    <location>
        <begin position="166"/>
        <end position="190"/>
    </location>
</feature>
<dbReference type="InterPro" id="IPR045584">
    <property type="entry name" value="Pilin-like"/>
</dbReference>
<evidence type="ECO:0000256" key="1">
    <source>
        <dbReference type="ARBA" id="ARBA00004377"/>
    </source>
</evidence>
<evidence type="ECO:0000313" key="14">
    <source>
        <dbReference type="EMBL" id="QHJ13479.1"/>
    </source>
</evidence>
<dbReference type="GO" id="GO:0015628">
    <property type="term" value="P:protein secretion by the type II secretion system"/>
    <property type="evidence" value="ECO:0007669"/>
    <property type="project" value="InterPro"/>
</dbReference>
<dbReference type="SUPFAM" id="SSF54523">
    <property type="entry name" value="Pili subunits"/>
    <property type="match status" value="1"/>
</dbReference>
<dbReference type="Gene3D" id="3.55.40.10">
    <property type="entry name" value="minor pseudopilin epsh domain"/>
    <property type="match status" value="1"/>
</dbReference>
<keyword evidence="5" id="KW-0997">Cell inner membrane</keyword>
<dbReference type="GO" id="GO:0005886">
    <property type="term" value="C:plasma membrane"/>
    <property type="evidence" value="ECO:0007669"/>
    <property type="project" value="UniProtKB-SubCell"/>
</dbReference>
<dbReference type="KEGG" id="pmes:FX988_03740"/>
<comment type="subcellular location">
    <subcellularLocation>
        <location evidence="1">Cell inner membrane</location>
        <topology evidence="1">Single-pass membrane protein</topology>
    </subcellularLocation>
</comment>
<keyword evidence="15" id="KW-1185">Reference proteome</keyword>
<dbReference type="InterPro" id="IPR022346">
    <property type="entry name" value="T2SS_GspH"/>
</dbReference>
<dbReference type="RefSeq" id="WP_160181563.1">
    <property type="nucleotide sequence ID" value="NZ_CP047656.1"/>
</dbReference>
<feature type="transmembrane region" description="Helical" evidence="12">
    <location>
        <begin position="20"/>
        <end position="41"/>
    </location>
</feature>
<evidence type="ECO:0000256" key="10">
    <source>
        <dbReference type="ARBA" id="ARBA00030775"/>
    </source>
</evidence>
<evidence type="ECO:0000256" key="4">
    <source>
        <dbReference type="ARBA" id="ARBA00022481"/>
    </source>
</evidence>
<dbReference type="OrthoDB" id="6120962at2"/>
<evidence type="ECO:0000259" key="13">
    <source>
        <dbReference type="Pfam" id="PF12019"/>
    </source>
</evidence>
<dbReference type="PROSITE" id="PS00409">
    <property type="entry name" value="PROKAR_NTER_METHYL"/>
    <property type="match status" value="1"/>
</dbReference>
<sequence length="190" mass="20383">MKKVYSHSANSVFKQQGVTLIELMVSVSITIVLAASVAPSLQATITQNTIAAQMNQISALAQFARGHAIDNQIETTLCATSDYSTCSHNWSQAKMVFVDSNNDGERNATETLLTSLSKEESNIEIKGPQNAISFTQNGGANSNADILFCGSQASSHRALLISMQGRVKTSQDSNNNNIHEDRDGNALNCS</sequence>
<dbReference type="InterPro" id="IPR012902">
    <property type="entry name" value="N_methyl_site"/>
</dbReference>
<evidence type="ECO:0000313" key="15">
    <source>
        <dbReference type="Proteomes" id="UP000464524"/>
    </source>
</evidence>
<gene>
    <name evidence="14" type="ORF">FX988_03740</name>
</gene>
<evidence type="ECO:0000256" key="8">
    <source>
        <dbReference type="ARBA" id="ARBA00023136"/>
    </source>
</evidence>
<evidence type="ECO:0000256" key="7">
    <source>
        <dbReference type="ARBA" id="ARBA00022989"/>
    </source>
</evidence>
<keyword evidence="3" id="KW-1003">Cell membrane</keyword>
<dbReference type="InterPro" id="IPR000983">
    <property type="entry name" value="Bac_GSPG_pilin"/>
</dbReference>
<protein>
    <recommendedName>
        <fullName evidence="2">Type II secretion system protein H</fullName>
    </recommendedName>
    <alternativeName>
        <fullName evidence="10">General secretion pathway protein H</fullName>
    </alternativeName>
</protein>
<dbReference type="AlphaFoldDB" id="A0A857JN23"/>
<reference evidence="14 15" key="1">
    <citation type="submission" date="2019-12" db="EMBL/GenBank/DDBJ databases">
        <title>Genome sequencing and assembly of endphytes of Porphyra tenera.</title>
        <authorList>
            <person name="Park J.M."/>
            <person name="Shin R."/>
            <person name="Jo S.H."/>
        </authorList>
    </citation>
    <scope>NUCLEOTIDE SEQUENCE [LARGE SCALE GENOMIC DNA]</scope>
    <source>
        <strain evidence="14 15">GPM4</strain>
    </source>
</reference>
<keyword evidence="6 12" id="KW-0812">Transmembrane</keyword>
<name>A0A857JN23_9ALTE</name>
<dbReference type="EMBL" id="CP047656">
    <property type="protein sequence ID" value="QHJ13479.1"/>
    <property type="molecule type" value="Genomic_DNA"/>
</dbReference>
<evidence type="ECO:0000256" key="3">
    <source>
        <dbReference type="ARBA" id="ARBA00022475"/>
    </source>
</evidence>
<dbReference type="Pfam" id="PF07963">
    <property type="entry name" value="N_methyl"/>
    <property type="match status" value="1"/>
</dbReference>
<comment type="similarity">
    <text evidence="9">Belongs to the GSP H family.</text>
</comment>
<evidence type="ECO:0000256" key="6">
    <source>
        <dbReference type="ARBA" id="ARBA00022692"/>
    </source>
</evidence>
<evidence type="ECO:0000256" key="9">
    <source>
        <dbReference type="ARBA" id="ARBA00025772"/>
    </source>
</evidence>
<keyword evidence="4" id="KW-0488">Methylation</keyword>
<organism evidence="14 15">
    <name type="scientific">Paraglaciecola mesophila</name>
    <dbReference type="NCBI Taxonomy" id="197222"/>
    <lineage>
        <taxon>Bacteria</taxon>
        <taxon>Pseudomonadati</taxon>
        <taxon>Pseudomonadota</taxon>
        <taxon>Gammaproteobacteria</taxon>
        <taxon>Alteromonadales</taxon>
        <taxon>Alteromonadaceae</taxon>
        <taxon>Paraglaciecola</taxon>
    </lineage>
</organism>
<dbReference type="PRINTS" id="PR00813">
    <property type="entry name" value="BCTERIALGSPG"/>
</dbReference>
<proteinExistence type="inferred from homology"/>
<keyword evidence="8 12" id="KW-0472">Membrane</keyword>
<feature type="compositionally biased region" description="Polar residues" evidence="11">
    <location>
        <begin position="167"/>
        <end position="177"/>
    </location>
</feature>
<dbReference type="Pfam" id="PF12019">
    <property type="entry name" value="GspH"/>
    <property type="match status" value="1"/>
</dbReference>
<accession>A0A857JN23</accession>
<feature type="domain" description="General secretion pathway GspH" evidence="13">
    <location>
        <begin position="54"/>
        <end position="165"/>
    </location>
</feature>
<evidence type="ECO:0000256" key="11">
    <source>
        <dbReference type="SAM" id="MobiDB-lite"/>
    </source>
</evidence>
<evidence type="ECO:0000256" key="2">
    <source>
        <dbReference type="ARBA" id="ARBA00021549"/>
    </source>
</evidence>
<dbReference type="GO" id="GO:0015627">
    <property type="term" value="C:type II protein secretion system complex"/>
    <property type="evidence" value="ECO:0007669"/>
    <property type="project" value="InterPro"/>
</dbReference>
<evidence type="ECO:0000256" key="12">
    <source>
        <dbReference type="SAM" id="Phobius"/>
    </source>
</evidence>
<dbReference type="Proteomes" id="UP000464524">
    <property type="component" value="Chromosome"/>
</dbReference>
<keyword evidence="7 12" id="KW-1133">Transmembrane helix</keyword>